<dbReference type="SMART" id="SM00115">
    <property type="entry name" value="CASc"/>
    <property type="match status" value="1"/>
</dbReference>
<dbReference type="InterPro" id="IPR002398">
    <property type="entry name" value="Pept_C14"/>
</dbReference>
<protein>
    <submittedName>
        <fullName evidence="10">Caspase-1</fullName>
    </submittedName>
</protein>
<dbReference type="Gene3D" id="3.40.50.1460">
    <property type="match status" value="1"/>
</dbReference>
<evidence type="ECO:0000256" key="3">
    <source>
        <dbReference type="ARBA" id="ARBA00022703"/>
    </source>
</evidence>
<dbReference type="GO" id="GO:0004197">
    <property type="term" value="F:cysteine-type endopeptidase activity"/>
    <property type="evidence" value="ECO:0007669"/>
    <property type="project" value="InterPro"/>
</dbReference>
<evidence type="ECO:0000259" key="8">
    <source>
        <dbReference type="PROSITE" id="PS50207"/>
    </source>
</evidence>
<dbReference type="InterPro" id="IPR033139">
    <property type="entry name" value="Caspase_cys_AS"/>
</dbReference>
<dbReference type="PANTHER" id="PTHR10454">
    <property type="entry name" value="CASPASE"/>
    <property type="match status" value="1"/>
</dbReference>
<dbReference type="InterPro" id="IPR029030">
    <property type="entry name" value="Caspase-like_dom_sf"/>
</dbReference>
<accession>A0A6G1S3S0</accession>
<dbReference type="InterPro" id="IPR015917">
    <property type="entry name" value="Pept_C14A"/>
</dbReference>
<reference evidence="10" key="1">
    <citation type="submission" date="2018-10" db="EMBL/GenBank/DDBJ databases">
        <title>Transcriptome assembly of Aceria tosichella (Wheat curl mite) Type 2.</title>
        <authorList>
            <person name="Scully E.D."/>
            <person name="Geib S.M."/>
            <person name="Palmer N.A."/>
            <person name="Gupta A.K."/>
            <person name="Sarath G."/>
            <person name="Tatineni S."/>
        </authorList>
    </citation>
    <scope>NUCLEOTIDE SEQUENCE</scope>
    <source>
        <strain evidence="10">LincolnNE</strain>
    </source>
</reference>
<dbReference type="GO" id="GO:0045751">
    <property type="term" value="P:negative regulation of Toll signaling pathway"/>
    <property type="evidence" value="ECO:0007669"/>
    <property type="project" value="UniProtKB-ARBA"/>
</dbReference>
<dbReference type="InterPro" id="IPR011600">
    <property type="entry name" value="Pept_C14_caspase"/>
</dbReference>
<dbReference type="GO" id="GO:0006508">
    <property type="term" value="P:proteolysis"/>
    <property type="evidence" value="ECO:0007669"/>
    <property type="project" value="UniProtKB-KW"/>
</dbReference>
<dbReference type="PRINTS" id="PR00376">
    <property type="entry name" value="IL1BCENZYME"/>
</dbReference>
<evidence type="ECO:0000259" key="9">
    <source>
        <dbReference type="PROSITE" id="PS50208"/>
    </source>
</evidence>
<dbReference type="GO" id="GO:1990525">
    <property type="term" value="F:BIR domain binding"/>
    <property type="evidence" value="ECO:0007669"/>
    <property type="project" value="UniProtKB-ARBA"/>
</dbReference>
<dbReference type="PROSITE" id="PS50208">
    <property type="entry name" value="CASPASE_P20"/>
    <property type="match status" value="1"/>
</dbReference>
<comment type="similarity">
    <text evidence="1 7">Belongs to the peptidase C14A family.</text>
</comment>
<name>A0A6G1S3S0_9ACAR</name>
<evidence type="ECO:0000256" key="4">
    <source>
        <dbReference type="ARBA" id="ARBA00022801"/>
    </source>
</evidence>
<dbReference type="GO" id="GO:0043525">
    <property type="term" value="P:positive regulation of neuron apoptotic process"/>
    <property type="evidence" value="ECO:0007669"/>
    <property type="project" value="TreeGrafter"/>
</dbReference>
<dbReference type="AlphaFoldDB" id="A0A6G1S3S0"/>
<keyword evidence="2" id="KW-0645">Protease</keyword>
<dbReference type="EMBL" id="GGYP01000374">
    <property type="protein sequence ID" value="MDE45145.1"/>
    <property type="molecule type" value="Transcribed_RNA"/>
</dbReference>
<keyword evidence="3" id="KW-0053">Apoptosis</keyword>
<organism evidence="10">
    <name type="scientific">Aceria tosichella</name>
    <name type="common">wheat curl mite</name>
    <dbReference type="NCBI Taxonomy" id="561515"/>
    <lineage>
        <taxon>Eukaryota</taxon>
        <taxon>Metazoa</taxon>
        <taxon>Ecdysozoa</taxon>
        <taxon>Arthropoda</taxon>
        <taxon>Chelicerata</taxon>
        <taxon>Arachnida</taxon>
        <taxon>Acari</taxon>
        <taxon>Acariformes</taxon>
        <taxon>Trombidiformes</taxon>
        <taxon>Prostigmata</taxon>
        <taxon>Eupodina</taxon>
        <taxon>Eriophyoidea</taxon>
        <taxon>Eriophyidae</taxon>
        <taxon>Eriophyinae</taxon>
        <taxon>Aceriini</taxon>
        <taxon>Aceria</taxon>
    </lineage>
</organism>
<dbReference type="InterPro" id="IPR001309">
    <property type="entry name" value="Pept_C14_p20"/>
</dbReference>
<dbReference type="GO" id="GO:0045476">
    <property type="term" value="P:nurse cell apoptotic process"/>
    <property type="evidence" value="ECO:0007669"/>
    <property type="project" value="UniProtKB-ARBA"/>
</dbReference>
<evidence type="ECO:0000256" key="5">
    <source>
        <dbReference type="ARBA" id="ARBA00022807"/>
    </source>
</evidence>
<dbReference type="SUPFAM" id="SSF52129">
    <property type="entry name" value="Caspase-like"/>
    <property type="match status" value="1"/>
</dbReference>
<dbReference type="FunFam" id="3.40.50.1460:FF:000001">
    <property type="entry name" value="Caspase-3 preproprotein"/>
    <property type="match status" value="1"/>
</dbReference>
<evidence type="ECO:0000256" key="7">
    <source>
        <dbReference type="RuleBase" id="RU003971"/>
    </source>
</evidence>
<dbReference type="GO" id="GO:0005737">
    <property type="term" value="C:cytoplasm"/>
    <property type="evidence" value="ECO:0007669"/>
    <property type="project" value="TreeGrafter"/>
</dbReference>
<feature type="domain" description="Caspase family p10" evidence="8">
    <location>
        <begin position="190"/>
        <end position="284"/>
    </location>
</feature>
<evidence type="ECO:0000256" key="1">
    <source>
        <dbReference type="ARBA" id="ARBA00010134"/>
    </source>
</evidence>
<dbReference type="CDD" id="cd00032">
    <property type="entry name" value="CASc"/>
    <property type="match status" value="1"/>
</dbReference>
<dbReference type="InterPro" id="IPR002138">
    <property type="entry name" value="Pept_C14_p10"/>
</dbReference>
<dbReference type="PROSITE" id="PS01122">
    <property type="entry name" value="CASPASE_CYS"/>
    <property type="match status" value="1"/>
</dbReference>
<evidence type="ECO:0000313" key="10">
    <source>
        <dbReference type="EMBL" id="MDE45145.1"/>
    </source>
</evidence>
<gene>
    <name evidence="10" type="primary">Dcp-1</name>
    <name evidence="10" type="ORF">g.1212</name>
</gene>
<dbReference type="PANTHER" id="PTHR10454:SF232">
    <property type="entry name" value="AT03047P-RELATED"/>
    <property type="match status" value="1"/>
</dbReference>
<keyword evidence="5" id="KW-0788">Thiol protease</keyword>
<evidence type="ECO:0000256" key="6">
    <source>
        <dbReference type="ARBA" id="ARBA00023145"/>
    </source>
</evidence>
<sequence length="289" mass="33348">MDINSDHNTQHDAAIAAPPQTNFFYSTVPPVRLTTHINALDYNMEHRHRGVCLIFDIEKFHPSRKLPRRYGSKVDSTALFNLFRSMSFEVMMFQDLTAKEIRYQLEYYSKLDHSNNDAFACCILTHGEHGQLWGTDHRFPVDMMFNHFLGNECPTLAGKPKLFFIQACQGDKLDDGVAVLAQDSIDSTTTYFKIPTHADFLIAYSTLPGFYSFRNTQEGSWFMQSLIKVLSDYHHDLDLLTMLTIVNHRVAYYKQSNANTPEFSGKKQVPCITSMLTRRVFLRPKRILI</sequence>
<dbReference type="Pfam" id="PF00656">
    <property type="entry name" value="Peptidase_C14"/>
    <property type="match status" value="1"/>
</dbReference>
<dbReference type="GO" id="GO:0016322">
    <property type="term" value="P:neuron remodeling"/>
    <property type="evidence" value="ECO:0007669"/>
    <property type="project" value="UniProtKB-ARBA"/>
</dbReference>
<feature type="domain" description="Caspase family p20" evidence="9">
    <location>
        <begin position="48"/>
        <end position="172"/>
    </location>
</feature>
<dbReference type="PROSITE" id="PS50207">
    <property type="entry name" value="CASPASE_P10"/>
    <property type="match status" value="1"/>
</dbReference>
<keyword evidence="6" id="KW-0865">Zymogen</keyword>
<proteinExistence type="inferred from homology"/>
<evidence type="ECO:0000256" key="2">
    <source>
        <dbReference type="ARBA" id="ARBA00022670"/>
    </source>
</evidence>
<keyword evidence="4" id="KW-0378">Hydrolase</keyword>